<dbReference type="Pfam" id="PF09379">
    <property type="entry name" value="FERM_N"/>
    <property type="match status" value="1"/>
</dbReference>
<feature type="region of interest" description="Disordered" evidence="2">
    <location>
        <begin position="545"/>
        <end position="601"/>
    </location>
</feature>
<evidence type="ECO:0000313" key="5">
    <source>
        <dbReference type="Proteomes" id="UP000549394"/>
    </source>
</evidence>
<evidence type="ECO:0000256" key="2">
    <source>
        <dbReference type="SAM" id="MobiDB-lite"/>
    </source>
</evidence>
<protein>
    <submittedName>
        <fullName evidence="4">DgyrCDS11312</fullName>
    </submittedName>
</protein>
<dbReference type="GO" id="GO:0098592">
    <property type="term" value="C:cytoplasmic side of apical plasma membrane"/>
    <property type="evidence" value="ECO:0007669"/>
    <property type="project" value="TreeGrafter"/>
</dbReference>
<dbReference type="OrthoDB" id="5957665at2759"/>
<name>A0A7I8W2X2_9ANNE</name>
<dbReference type="Pfam" id="PF00373">
    <property type="entry name" value="FERM_M"/>
    <property type="match status" value="1"/>
</dbReference>
<dbReference type="SMART" id="SM01196">
    <property type="entry name" value="FERM_C"/>
    <property type="match status" value="1"/>
</dbReference>
<reference evidence="4 5" key="1">
    <citation type="submission" date="2020-08" db="EMBL/GenBank/DDBJ databases">
        <authorList>
            <person name="Hejnol A."/>
        </authorList>
    </citation>
    <scope>NUCLEOTIDE SEQUENCE [LARGE SCALE GENOMIC DNA]</scope>
</reference>
<dbReference type="AlphaFoldDB" id="A0A7I8W2X2"/>
<evidence type="ECO:0000259" key="3">
    <source>
        <dbReference type="PROSITE" id="PS50057"/>
    </source>
</evidence>
<dbReference type="InterPro" id="IPR035963">
    <property type="entry name" value="FERM_2"/>
</dbReference>
<dbReference type="PANTHER" id="PTHR13429">
    <property type="entry name" value="FERM DOMAIN (PROTEIN4.1-EZRIN-RADIXIN-MOESIN) FAMILY"/>
    <property type="match status" value="1"/>
</dbReference>
<dbReference type="GO" id="GO:0035332">
    <property type="term" value="P:positive regulation of hippo signaling"/>
    <property type="evidence" value="ECO:0007669"/>
    <property type="project" value="TreeGrafter"/>
</dbReference>
<dbReference type="EMBL" id="CAJFCJ010000019">
    <property type="protein sequence ID" value="CAD5122912.1"/>
    <property type="molecule type" value="Genomic_DNA"/>
</dbReference>
<sequence length="717" mass="80952">MKSSVLSPTQNRRAIQVRLLNGNNLTISTEAKSTCQDIFQEVCDHLKLHELEFFGLAQLIDDEFHFVDLNLKVQRLIKSQKTSSQNGISFVLYFRVKFYVENVALLREKITRQLYYEQLKDNLVNYSQRVTEEKCFILAAHALQADLGNSTAEMTFDPREYFPAWVVHSRGTAYIQRELPNIHGDLNGLSASRAHYRFISDASEIPTAHNLHLYAVQSKNTTDKDRKRKVDDDKVWLGVTPSGISFYEQINGWKSYVSHLNWEDITKLHCKKKKFQISVAGGKSERKFSYDAFSELRALKLLKLCEDTHKAKRMFAPRLAALKHLSENDDNRKAYREALVAPTSYVSRKSSASSATTSGIASDSARDEEKEREIMINGPPDEDRFKSPLYERGLRWTCSPTAMPWSGSPSRTNSNQSNQSAPLNYYPINSPTNAFATTLPRQNRLPPNQVQNENNNFVIGNTYQPTPVRQNMNPAQRTLFPPDKDLVVYKQSPHRLDLKTTGPIDKQTVLQRLQHVQYERQQMNQALKECNEAEQELANRLPTPQHTSHVHSYFNEPSSLQPAKMSVQRSKPTEFMTASSKPLTTPNRPPARNITDPGLTNLSQEDMQKFLTDRVASAPHTPSSQHKQSKPVANGGRPRARSMTSTSHSLCPLHSAVSSEIVDAASRGQEAPIIAALSTQCLCIDKKKSNDIELLSTTVNNLHQVGKRTIIGSDSSA</sequence>
<dbReference type="Proteomes" id="UP000549394">
    <property type="component" value="Unassembled WGS sequence"/>
</dbReference>
<dbReference type="SUPFAM" id="SSF50729">
    <property type="entry name" value="PH domain-like"/>
    <property type="match status" value="1"/>
</dbReference>
<dbReference type="SUPFAM" id="SSF47031">
    <property type="entry name" value="Second domain of FERM"/>
    <property type="match status" value="1"/>
</dbReference>
<dbReference type="InterPro" id="IPR014352">
    <property type="entry name" value="FERM/acyl-CoA-bd_prot_sf"/>
</dbReference>
<comment type="caution">
    <text evidence="4">The sequence shown here is derived from an EMBL/GenBank/DDBJ whole genome shotgun (WGS) entry which is preliminary data.</text>
</comment>
<dbReference type="PROSITE" id="PS50057">
    <property type="entry name" value="FERM_3"/>
    <property type="match status" value="1"/>
</dbReference>
<proteinExistence type="predicted"/>
<organism evidence="4 5">
    <name type="scientific">Dimorphilus gyrociliatus</name>
    <dbReference type="NCBI Taxonomy" id="2664684"/>
    <lineage>
        <taxon>Eukaryota</taxon>
        <taxon>Metazoa</taxon>
        <taxon>Spiralia</taxon>
        <taxon>Lophotrochozoa</taxon>
        <taxon>Annelida</taxon>
        <taxon>Polychaeta</taxon>
        <taxon>Polychaeta incertae sedis</taxon>
        <taxon>Dinophilidae</taxon>
        <taxon>Dimorphilus</taxon>
    </lineage>
</organism>
<dbReference type="InterPro" id="IPR018979">
    <property type="entry name" value="FERM_N"/>
</dbReference>
<feature type="compositionally biased region" description="Low complexity" evidence="2">
    <location>
        <begin position="351"/>
        <end position="363"/>
    </location>
</feature>
<dbReference type="Gene3D" id="1.20.80.10">
    <property type="match status" value="1"/>
</dbReference>
<dbReference type="InterPro" id="IPR011993">
    <property type="entry name" value="PH-like_dom_sf"/>
</dbReference>
<dbReference type="InterPro" id="IPR019748">
    <property type="entry name" value="FERM_central"/>
</dbReference>
<dbReference type="Gene3D" id="2.30.29.30">
    <property type="entry name" value="Pleckstrin-homology domain (PH domain)/Phosphotyrosine-binding domain (PTB)"/>
    <property type="match status" value="1"/>
</dbReference>
<keyword evidence="5" id="KW-1185">Reference proteome</keyword>
<evidence type="ECO:0000313" key="4">
    <source>
        <dbReference type="EMBL" id="CAD5122912.1"/>
    </source>
</evidence>
<dbReference type="CDD" id="cd17101">
    <property type="entry name" value="FERM_F1_PTPN13_like"/>
    <property type="match status" value="1"/>
</dbReference>
<dbReference type="InterPro" id="IPR047145">
    <property type="entry name" value="FRMD6-like"/>
</dbReference>
<dbReference type="InterPro" id="IPR018980">
    <property type="entry name" value="FERM_PH-like_C"/>
</dbReference>
<dbReference type="InterPro" id="IPR019749">
    <property type="entry name" value="Band_41_domain"/>
</dbReference>
<dbReference type="InterPro" id="IPR000299">
    <property type="entry name" value="FERM_domain"/>
</dbReference>
<dbReference type="Pfam" id="PF09380">
    <property type="entry name" value="FERM_C"/>
    <property type="match status" value="1"/>
</dbReference>
<feature type="compositionally biased region" description="Polar residues" evidence="2">
    <location>
        <begin position="576"/>
        <end position="586"/>
    </location>
</feature>
<dbReference type="Gene3D" id="3.10.20.90">
    <property type="entry name" value="Phosphatidylinositol 3-kinase Catalytic Subunit, Chain A, domain 1"/>
    <property type="match status" value="1"/>
</dbReference>
<dbReference type="SUPFAM" id="SSF54236">
    <property type="entry name" value="Ubiquitin-like"/>
    <property type="match status" value="1"/>
</dbReference>
<dbReference type="InterPro" id="IPR029071">
    <property type="entry name" value="Ubiquitin-like_domsf"/>
</dbReference>
<dbReference type="CDD" id="cd14473">
    <property type="entry name" value="FERM_B-lobe"/>
    <property type="match status" value="1"/>
</dbReference>
<evidence type="ECO:0000256" key="1">
    <source>
        <dbReference type="SAM" id="Coils"/>
    </source>
</evidence>
<feature type="coiled-coil region" evidence="1">
    <location>
        <begin position="513"/>
        <end position="540"/>
    </location>
</feature>
<dbReference type="PANTHER" id="PTHR13429:SF5">
    <property type="entry name" value="PROTEIN EXPANDED"/>
    <property type="match status" value="1"/>
</dbReference>
<accession>A0A7I8W2X2</accession>
<feature type="region of interest" description="Disordered" evidence="2">
    <location>
        <begin position="615"/>
        <end position="651"/>
    </location>
</feature>
<feature type="domain" description="FERM" evidence="3">
    <location>
        <begin position="13"/>
        <end position="316"/>
    </location>
</feature>
<keyword evidence="1" id="KW-0175">Coiled coil</keyword>
<gene>
    <name evidence="4" type="ORF">DGYR_LOCUS10653</name>
</gene>
<dbReference type="SMART" id="SM00295">
    <property type="entry name" value="B41"/>
    <property type="match status" value="1"/>
</dbReference>
<feature type="region of interest" description="Disordered" evidence="2">
    <location>
        <begin position="351"/>
        <end position="372"/>
    </location>
</feature>